<dbReference type="Gene3D" id="3.40.630.10">
    <property type="entry name" value="Zn peptidases"/>
    <property type="match status" value="1"/>
</dbReference>
<keyword evidence="2" id="KW-0012">Acyltransferase</keyword>
<accession>A0ABP8FBI6</accession>
<feature type="domain" description="Peptidase M28" evidence="3">
    <location>
        <begin position="122"/>
        <end position="340"/>
    </location>
</feature>
<evidence type="ECO:0000313" key="4">
    <source>
        <dbReference type="EMBL" id="GAA4299826.1"/>
    </source>
</evidence>
<evidence type="ECO:0000313" key="5">
    <source>
        <dbReference type="Proteomes" id="UP001501207"/>
    </source>
</evidence>
<name>A0ABP8FBI6_9BACT</name>
<dbReference type="EMBL" id="BAABFN010000001">
    <property type="protein sequence ID" value="GAA4299826.1"/>
    <property type="molecule type" value="Genomic_DNA"/>
</dbReference>
<dbReference type="InterPro" id="IPR040234">
    <property type="entry name" value="QC/QCL"/>
</dbReference>
<evidence type="ECO:0000259" key="3">
    <source>
        <dbReference type="Pfam" id="PF04389"/>
    </source>
</evidence>
<keyword evidence="5" id="KW-1185">Reference proteome</keyword>
<dbReference type="InterPro" id="IPR007484">
    <property type="entry name" value="Peptidase_M28"/>
</dbReference>
<sequence>MIRADGSRTYNTATVHDMKKTHYTLPLLCAALLLLGACHNRQGGQQEEEAQTTAVNVPAFNADSAYAYTAQQVAFGPRIPNTDAQEKCAAWLTEKMKAFADTVTVQRTTVTGPGNQSLRCINIIGHVNPSAKMRTLLLAHWDTRPFADGADSSKNRHFDGADDGASGAAVLLEIARQLKQQKPEVGVDILLSDVEDSGVENDDGSWALGTRYWAQQARTAGYRAQYGILLDMVGGRGSHYYIDAASQQLAGLQAKMVWDVANSIGYSDFFRYENKGQLSITDDHIPVNQIAGIPTLDIVALRPNRQDDKIFPTWHHTVQDNMDIIDKSTLKAVGQTVLHVLYTNPSY</sequence>
<dbReference type="Proteomes" id="UP001501207">
    <property type="component" value="Unassembled WGS sequence"/>
</dbReference>
<protein>
    <submittedName>
        <fullName evidence="4">M28 family peptidase</fullName>
    </submittedName>
</protein>
<keyword evidence="1" id="KW-0808">Transferase</keyword>
<dbReference type="PANTHER" id="PTHR12283:SF6">
    <property type="entry name" value="GLUTAMINYL-PEPTIDE CYCLOTRANSFERASE-RELATED"/>
    <property type="match status" value="1"/>
</dbReference>
<proteinExistence type="predicted"/>
<reference evidence="5" key="1">
    <citation type="journal article" date="2019" name="Int. J. Syst. Evol. Microbiol.">
        <title>The Global Catalogue of Microorganisms (GCM) 10K type strain sequencing project: providing services to taxonomists for standard genome sequencing and annotation.</title>
        <authorList>
            <consortium name="The Broad Institute Genomics Platform"/>
            <consortium name="The Broad Institute Genome Sequencing Center for Infectious Disease"/>
            <person name="Wu L."/>
            <person name="Ma J."/>
        </authorList>
    </citation>
    <scope>NUCLEOTIDE SEQUENCE [LARGE SCALE GENOMIC DNA]</scope>
    <source>
        <strain evidence="5">JCM 17664</strain>
    </source>
</reference>
<gene>
    <name evidence="4" type="ORF">GCM10023143_00370</name>
</gene>
<evidence type="ECO:0000256" key="2">
    <source>
        <dbReference type="ARBA" id="ARBA00023315"/>
    </source>
</evidence>
<dbReference type="PANTHER" id="PTHR12283">
    <property type="entry name" value="GLUTAMINYL-PEPTIDE CYCLOTRANSFERASE"/>
    <property type="match status" value="1"/>
</dbReference>
<dbReference type="SUPFAM" id="SSF53187">
    <property type="entry name" value="Zn-dependent exopeptidases"/>
    <property type="match status" value="1"/>
</dbReference>
<evidence type="ECO:0000256" key="1">
    <source>
        <dbReference type="ARBA" id="ARBA00022679"/>
    </source>
</evidence>
<organism evidence="4 5">
    <name type="scientific">Compostibacter hankyongensis</name>
    <dbReference type="NCBI Taxonomy" id="1007089"/>
    <lineage>
        <taxon>Bacteria</taxon>
        <taxon>Pseudomonadati</taxon>
        <taxon>Bacteroidota</taxon>
        <taxon>Chitinophagia</taxon>
        <taxon>Chitinophagales</taxon>
        <taxon>Chitinophagaceae</taxon>
        <taxon>Compostibacter</taxon>
    </lineage>
</organism>
<dbReference type="Pfam" id="PF04389">
    <property type="entry name" value="Peptidase_M28"/>
    <property type="match status" value="1"/>
</dbReference>
<comment type="caution">
    <text evidence="4">The sequence shown here is derived from an EMBL/GenBank/DDBJ whole genome shotgun (WGS) entry which is preliminary data.</text>
</comment>